<comment type="caution">
    <text evidence="2">The sequence shown here is derived from an EMBL/GenBank/DDBJ whole genome shotgun (WGS) entry which is preliminary data.</text>
</comment>
<protein>
    <submittedName>
        <fullName evidence="2">Uncharacterized protein</fullName>
    </submittedName>
</protein>
<proteinExistence type="predicted"/>
<name>A0ABQ8Q144_9AGAR</name>
<sequence>MSDPANPYSIIPDPEDINRPTQAAIPNAPALNDPVTYSMVQDGRPCNCSSPPLYISIDNSDLLDRFKDTYKNDTEWRTSNVAGNSDFNTEHGHDSVIGGHPGRRRTE</sequence>
<feature type="region of interest" description="Disordered" evidence="1">
    <location>
        <begin position="77"/>
        <end position="107"/>
    </location>
</feature>
<keyword evidence="3" id="KW-1185">Reference proteome</keyword>
<accession>A0ABQ8Q144</accession>
<evidence type="ECO:0000256" key="1">
    <source>
        <dbReference type="SAM" id="MobiDB-lite"/>
    </source>
</evidence>
<gene>
    <name evidence="2" type="ORF">F5050DRAFT_1715295</name>
</gene>
<evidence type="ECO:0000313" key="2">
    <source>
        <dbReference type="EMBL" id="KAJ3992424.1"/>
    </source>
</evidence>
<feature type="compositionally biased region" description="Polar residues" evidence="1">
    <location>
        <begin position="77"/>
        <end position="87"/>
    </location>
</feature>
<dbReference type="EMBL" id="MU790859">
    <property type="protein sequence ID" value="KAJ3992424.1"/>
    <property type="molecule type" value="Genomic_DNA"/>
</dbReference>
<dbReference type="Proteomes" id="UP001163828">
    <property type="component" value="Unassembled WGS sequence"/>
</dbReference>
<evidence type="ECO:0000313" key="3">
    <source>
        <dbReference type="Proteomes" id="UP001163828"/>
    </source>
</evidence>
<organism evidence="2 3">
    <name type="scientific">Lentinula boryana</name>
    <dbReference type="NCBI Taxonomy" id="40481"/>
    <lineage>
        <taxon>Eukaryota</taxon>
        <taxon>Fungi</taxon>
        <taxon>Dikarya</taxon>
        <taxon>Basidiomycota</taxon>
        <taxon>Agaricomycotina</taxon>
        <taxon>Agaricomycetes</taxon>
        <taxon>Agaricomycetidae</taxon>
        <taxon>Agaricales</taxon>
        <taxon>Marasmiineae</taxon>
        <taxon>Omphalotaceae</taxon>
        <taxon>Lentinula</taxon>
    </lineage>
</organism>
<reference evidence="2" key="1">
    <citation type="submission" date="2022-08" db="EMBL/GenBank/DDBJ databases">
        <authorList>
            <consortium name="DOE Joint Genome Institute"/>
            <person name="Min B."/>
            <person name="Riley R."/>
            <person name="Sierra-Patev S."/>
            <person name="Naranjo-Ortiz M."/>
            <person name="Looney B."/>
            <person name="Konkel Z."/>
            <person name="Slot J.C."/>
            <person name="Sakamoto Y."/>
            <person name="Steenwyk J.L."/>
            <person name="Rokas A."/>
            <person name="Carro J."/>
            <person name="Camarero S."/>
            <person name="Ferreira P."/>
            <person name="Molpeceres G."/>
            <person name="Ruiz-Duenas F.J."/>
            <person name="Serrano A."/>
            <person name="Henrissat B."/>
            <person name="Drula E."/>
            <person name="Hughes K.W."/>
            <person name="Mata J.L."/>
            <person name="Ishikawa N.K."/>
            <person name="Vargas-Isla R."/>
            <person name="Ushijima S."/>
            <person name="Smith C.A."/>
            <person name="Ahrendt S."/>
            <person name="Andreopoulos W."/>
            <person name="He G."/>
            <person name="Labutti K."/>
            <person name="Lipzen A."/>
            <person name="Ng V."/>
            <person name="Sandor L."/>
            <person name="Barry K."/>
            <person name="Martinez A.T."/>
            <person name="Xiao Y."/>
            <person name="Gibbons J.G."/>
            <person name="Terashima K."/>
            <person name="Hibbett D.S."/>
            <person name="Grigoriev I.V."/>
        </authorList>
    </citation>
    <scope>NUCLEOTIDE SEQUENCE</scope>
    <source>
        <strain evidence="2">TFB10827</strain>
    </source>
</reference>